<feature type="region of interest" description="Disordered" evidence="3">
    <location>
        <begin position="177"/>
        <end position="223"/>
    </location>
</feature>
<dbReference type="Pfam" id="PF00183">
    <property type="entry name" value="HSP90"/>
    <property type="match status" value="1"/>
</dbReference>
<feature type="compositionally biased region" description="Acidic residues" evidence="3">
    <location>
        <begin position="177"/>
        <end position="189"/>
    </location>
</feature>
<dbReference type="AlphaFoldDB" id="A0A6N2KTF2"/>
<dbReference type="GO" id="GO:0016887">
    <property type="term" value="F:ATP hydrolysis activity"/>
    <property type="evidence" value="ECO:0007669"/>
    <property type="project" value="InterPro"/>
</dbReference>
<evidence type="ECO:0000256" key="2">
    <source>
        <dbReference type="ARBA" id="ARBA00023186"/>
    </source>
</evidence>
<dbReference type="GO" id="GO:0005524">
    <property type="term" value="F:ATP binding"/>
    <property type="evidence" value="ECO:0007669"/>
    <property type="project" value="InterPro"/>
</dbReference>
<accession>A0A6N2KTF2</accession>
<sequence length="223" mass="25116">MKSGQNDNFYIRALGKISVPREAQEEGLWECFEEGLKLGKESKAKELEESFKELTKWWKSALARENVDDVRISNGLDDTACVVDIKTWMERKYETYNAGSSVFSPVPKESTRRPAVIIFTPTFNSSLDDSVKQTAQLMYQMALMESGFMLNNPNDSASRTYSSVKSRLSISLDATIFEEEDDVEEAEVETETKEATSNTEAEPAKDDDEDTEPSAVKDESEIT</sequence>
<dbReference type="InterPro" id="IPR001404">
    <property type="entry name" value="Hsp90_fam"/>
</dbReference>
<dbReference type="SUPFAM" id="SSF110942">
    <property type="entry name" value="HSP90 C-terminal domain"/>
    <property type="match status" value="1"/>
</dbReference>
<comment type="similarity">
    <text evidence="1">Belongs to the heat shock protein 90 family.</text>
</comment>
<reference evidence="4" key="1">
    <citation type="submission" date="2019-03" db="EMBL/GenBank/DDBJ databases">
        <authorList>
            <person name="Mank J."/>
            <person name="Almeida P."/>
        </authorList>
    </citation>
    <scope>NUCLEOTIDE SEQUENCE</scope>
    <source>
        <strain evidence="4">78183</strain>
    </source>
</reference>
<dbReference type="PANTHER" id="PTHR11528">
    <property type="entry name" value="HEAT SHOCK PROTEIN 90 FAMILY MEMBER"/>
    <property type="match status" value="1"/>
</dbReference>
<proteinExistence type="inferred from homology"/>
<dbReference type="EMBL" id="CAADRP010000557">
    <property type="protein sequence ID" value="VFU29968.1"/>
    <property type="molecule type" value="Genomic_DNA"/>
</dbReference>
<name>A0A6N2KTF2_SALVM</name>
<evidence type="ECO:0000313" key="4">
    <source>
        <dbReference type="EMBL" id="VFU29968.1"/>
    </source>
</evidence>
<dbReference type="Gene3D" id="1.20.120.790">
    <property type="entry name" value="Heat shock protein 90, C-terminal domain"/>
    <property type="match status" value="2"/>
</dbReference>
<evidence type="ECO:0000256" key="1">
    <source>
        <dbReference type="ARBA" id="ARBA00008239"/>
    </source>
</evidence>
<keyword evidence="2" id="KW-0143">Chaperone</keyword>
<dbReference type="InterPro" id="IPR037196">
    <property type="entry name" value="HSP90_C"/>
</dbReference>
<protein>
    <submittedName>
        <fullName evidence="4">Uncharacterized protein</fullName>
    </submittedName>
</protein>
<evidence type="ECO:0000256" key="3">
    <source>
        <dbReference type="SAM" id="MobiDB-lite"/>
    </source>
</evidence>
<gene>
    <name evidence="4" type="ORF">SVIM_LOCUS111700</name>
</gene>
<dbReference type="GO" id="GO:0140662">
    <property type="term" value="F:ATP-dependent protein folding chaperone"/>
    <property type="evidence" value="ECO:0007669"/>
    <property type="project" value="InterPro"/>
</dbReference>
<organism evidence="4">
    <name type="scientific">Salix viminalis</name>
    <name type="common">Common osier</name>
    <name type="synonym">Basket willow</name>
    <dbReference type="NCBI Taxonomy" id="40686"/>
    <lineage>
        <taxon>Eukaryota</taxon>
        <taxon>Viridiplantae</taxon>
        <taxon>Streptophyta</taxon>
        <taxon>Embryophyta</taxon>
        <taxon>Tracheophyta</taxon>
        <taxon>Spermatophyta</taxon>
        <taxon>Magnoliopsida</taxon>
        <taxon>eudicotyledons</taxon>
        <taxon>Gunneridae</taxon>
        <taxon>Pentapetalae</taxon>
        <taxon>rosids</taxon>
        <taxon>fabids</taxon>
        <taxon>Malpighiales</taxon>
        <taxon>Salicaceae</taxon>
        <taxon>Saliceae</taxon>
        <taxon>Salix</taxon>
    </lineage>
</organism>
<dbReference type="GO" id="GO:0051082">
    <property type="term" value="F:unfolded protein binding"/>
    <property type="evidence" value="ECO:0007669"/>
    <property type="project" value="InterPro"/>
</dbReference>